<accession>A0A921JE90</accession>
<dbReference type="InterPro" id="IPR011322">
    <property type="entry name" value="N-reg_PII-like_a/b"/>
</dbReference>
<dbReference type="Gene3D" id="3.30.70.120">
    <property type="match status" value="1"/>
</dbReference>
<evidence type="ECO:0000313" key="2">
    <source>
        <dbReference type="EMBL" id="HJE22852.1"/>
    </source>
</evidence>
<dbReference type="SUPFAM" id="SSF54913">
    <property type="entry name" value="GlnB-like"/>
    <property type="match status" value="1"/>
</dbReference>
<reference evidence="2" key="2">
    <citation type="submission" date="2021-09" db="EMBL/GenBank/DDBJ databases">
        <authorList>
            <person name="Gilroy R."/>
        </authorList>
    </citation>
    <scope>NUCLEOTIDE SEQUENCE</scope>
    <source>
        <strain evidence="2">316</strain>
    </source>
</reference>
<dbReference type="InterPro" id="IPR003793">
    <property type="entry name" value="UPF0166"/>
</dbReference>
<name>A0A921JE90_9HYPH</name>
<dbReference type="Pfam" id="PF02641">
    <property type="entry name" value="DUF190"/>
    <property type="match status" value="1"/>
</dbReference>
<protein>
    <submittedName>
        <fullName evidence="2">DUF190 domain-containing protein</fullName>
    </submittedName>
</protein>
<reference evidence="2" key="1">
    <citation type="journal article" date="2021" name="PeerJ">
        <title>Extensive microbial diversity within the chicken gut microbiome revealed by metagenomics and culture.</title>
        <authorList>
            <person name="Gilroy R."/>
            <person name="Ravi A."/>
            <person name="Getino M."/>
            <person name="Pursley I."/>
            <person name="Horton D.L."/>
            <person name="Alikhan N.F."/>
            <person name="Baker D."/>
            <person name="Gharbi K."/>
            <person name="Hall N."/>
            <person name="Watson M."/>
            <person name="Adriaenssens E.M."/>
            <person name="Foster-Nyarko E."/>
            <person name="Jarju S."/>
            <person name="Secka A."/>
            <person name="Antonio M."/>
            <person name="Oren A."/>
            <person name="Chaudhuri R.R."/>
            <person name="La Ragione R."/>
            <person name="Hildebrand F."/>
            <person name="Pallen M.J."/>
        </authorList>
    </citation>
    <scope>NUCLEOTIDE SEQUENCE</scope>
    <source>
        <strain evidence="2">316</strain>
    </source>
</reference>
<organism evidence="2 3">
    <name type="scientific">Methylorubrum populi</name>
    <dbReference type="NCBI Taxonomy" id="223967"/>
    <lineage>
        <taxon>Bacteria</taxon>
        <taxon>Pseudomonadati</taxon>
        <taxon>Pseudomonadota</taxon>
        <taxon>Alphaproteobacteria</taxon>
        <taxon>Hyphomicrobiales</taxon>
        <taxon>Methylobacteriaceae</taxon>
        <taxon>Methylorubrum</taxon>
    </lineage>
</organism>
<comment type="caution">
    <text evidence="2">The sequence shown here is derived from an EMBL/GenBank/DDBJ whole genome shotgun (WGS) entry which is preliminary data.</text>
</comment>
<sequence length="147" mass="15951">MTPSHRIVATETGMVRIYLRPRDRAGTRRAGWFPGGKPLYRELVAQAKAEGLINAVAHHAHHGYSNHGPVLDDGAESANPELTMFVELIGSRETLERFCARHGAHLAGKVIVYKRLEHWTVGTITAVQGPGMAPDAATAPIPRTCAI</sequence>
<evidence type="ECO:0000313" key="3">
    <source>
        <dbReference type="Proteomes" id="UP000742631"/>
    </source>
</evidence>
<gene>
    <name evidence="2" type="ORF">K8W01_04265</name>
</gene>
<dbReference type="EMBL" id="DYYG01000013">
    <property type="protein sequence ID" value="HJE22852.1"/>
    <property type="molecule type" value="Genomic_DNA"/>
</dbReference>
<comment type="similarity">
    <text evidence="1">Belongs to the UPF0166 family.</text>
</comment>
<dbReference type="InterPro" id="IPR015867">
    <property type="entry name" value="N-reg_PII/ATP_PRibTrfase_C"/>
</dbReference>
<proteinExistence type="inferred from homology"/>
<dbReference type="AlphaFoldDB" id="A0A921JE90"/>
<evidence type="ECO:0000256" key="1">
    <source>
        <dbReference type="ARBA" id="ARBA00010554"/>
    </source>
</evidence>
<dbReference type="Proteomes" id="UP000742631">
    <property type="component" value="Unassembled WGS sequence"/>
</dbReference>